<evidence type="ECO:0000313" key="1">
    <source>
        <dbReference type="EMBL" id="JAI02651.1"/>
    </source>
</evidence>
<proteinExistence type="predicted"/>
<accession>A0A0E9XLD7</accession>
<dbReference type="EMBL" id="GBXM01005927">
    <property type="protein sequence ID" value="JAI02651.1"/>
    <property type="molecule type" value="Transcribed_RNA"/>
</dbReference>
<protein>
    <submittedName>
        <fullName evidence="1">Uncharacterized protein</fullName>
    </submittedName>
</protein>
<reference evidence="1" key="2">
    <citation type="journal article" date="2015" name="Fish Shellfish Immunol.">
        <title>Early steps in the European eel (Anguilla anguilla)-Vibrio vulnificus interaction in the gills: Role of the RtxA13 toxin.</title>
        <authorList>
            <person name="Callol A."/>
            <person name="Pajuelo D."/>
            <person name="Ebbesson L."/>
            <person name="Teles M."/>
            <person name="MacKenzie S."/>
            <person name="Amaro C."/>
        </authorList>
    </citation>
    <scope>NUCLEOTIDE SEQUENCE</scope>
</reference>
<name>A0A0E9XLD7_ANGAN</name>
<sequence>MIAAPADSYICERYVGWLHIQDYVKILVQKDYKIIDLKEGKNQTSICSE</sequence>
<reference evidence="1" key="1">
    <citation type="submission" date="2014-11" db="EMBL/GenBank/DDBJ databases">
        <authorList>
            <person name="Amaro Gonzalez C."/>
        </authorList>
    </citation>
    <scope>NUCLEOTIDE SEQUENCE</scope>
</reference>
<dbReference type="AlphaFoldDB" id="A0A0E9XLD7"/>
<organism evidence="1">
    <name type="scientific">Anguilla anguilla</name>
    <name type="common">European freshwater eel</name>
    <name type="synonym">Muraena anguilla</name>
    <dbReference type="NCBI Taxonomy" id="7936"/>
    <lineage>
        <taxon>Eukaryota</taxon>
        <taxon>Metazoa</taxon>
        <taxon>Chordata</taxon>
        <taxon>Craniata</taxon>
        <taxon>Vertebrata</taxon>
        <taxon>Euteleostomi</taxon>
        <taxon>Actinopterygii</taxon>
        <taxon>Neopterygii</taxon>
        <taxon>Teleostei</taxon>
        <taxon>Anguilliformes</taxon>
        <taxon>Anguillidae</taxon>
        <taxon>Anguilla</taxon>
    </lineage>
</organism>